<dbReference type="OrthoDB" id="8527158at2"/>
<dbReference type="InterPro" id="IPR002645">
    <property type="entry name" value="STAS_dom"/>
</dbReference>
<dbReference type="Pfam" id="PF13466">
    <property type="entry name" value="STAS_2"/>
    <property type="match status" value="1"/>
</dbReference>
<dbReference type="SUPFAM" id="SSF52091">
    <property type="entry name" value="SpoIIaa-like"/>
    <property type="match status" value="1"/>
</dbReference>
<dbReference type="AlphaFoldDB" id="A0A656Z8K3"/>
<dbReference type="RefSeq" id="WP_067169559.1">
    <property type="nucleotide sequence ID" value="NZ_LFZK01000001.1"/>
</dbReference>
<sequence length="105" mass="11470">MSHPENAAKRMIITEDMTIYHAEALKEKLIHGVESSDMLELDLSGVAEIDTAGIQLLMLAKRESQACGKSLNIIAHSPAVHELIDFFNIAGYFGDPLVIPARQPA</sequence>
<accession>A0A656Z8K3</accession>
<keyword evidence="2" id="KW-1185">Reference proteome</keyword>
<dbReference type="EMBL" id="LFZK01000001">
    <property type="protein sequence ID" value="KYC29168.1"/>
    <property type="molecule type" value="Genomic_DNA"/>
</dbReference>
<gene>
    <name evidence="1" type="ORF">ACY05_00940</name>
</gene>
<evidence type="ECO:0000313" key="1">
    <source>
        <dbReference type="EMBL" id="KYC29168.1"/>
    </source>
</evidence>
<dbReference type="PANTHER" id="PTHR35849:SF2">
    <property type="entry name" value="BLR2341 PROTEIN"/>
    <property type="match status" value="1"/>
</dbReference>
<dbReference type="PROSITE" id="PS50801">
    <property type="entry name" value="STAS"/>
    <property type="match status" value="1"/>
</dbReference>
<name>A0A656Z8K3_9PROT</name>
<dbReference type="PANTHER" id="PTHR35849">
    <property type="entry name" value="BLR2341 PROTEIN"/>
    <property type="match status" value="1"/>
</dbReference>
<dbReference type="CDD" id="cd07043">
    <property type="entry name" value="STAS_anti-anti-sigma_factors"/>
    <property type="match status" value="1"/>
</dbReference>
<comment type="caution">
    <text evidence="1">The sequence shown here is derived from an EMBL/GenBank/DDBJ whole genome shotgun (WGS) entry which is preliminary data.</text>
</comment>
<dbReference type="InterPro" id="IPR052746">
    <property type="entry name" value="MlaB_ABC_Transporter"/>
</dbReference>
<dbReference type="InterPro" id="IPR036513">
    <property type="entry name" value="STAS_dom_sf"/>
</dbReference>
<evidence type="ECO:0000313" key="2">
    <source>
        <dbReference type="Proteomes" id="UP000243416"/>
    </source>
</evidence>
<proteinExistence type="predicted"/>
<dbReference type="InterPro" id="IPR058548">
    <property type="entry name" value="MlaB-like_STAS"/>
</dbReference>
<dbReference type="Gene3D" id="3.30.750.24">
    <property type="entry name" value="STAS domain"/>
    <property type="match status" value="1"/>
</dbReference>
<reference evidence="1 2" key="1">
    <citation type="journal article" date="2016" name="ISME J.">
        <title>Integrated multi-omics analyses reveal the biochemical mechanisms and phylogenetic relevance of anaerobic androgen biodegradation in the environment.</title>
        <authorList>
            <person name="Yang F.C."/>
            <person name="Chen Y.L."/>
            <person name="Tang S.L."/>
            <person name="Yu C.P."/>
            <person name="Wang P.H."/>
            <person name="Ismail W."/>
            <person name="Wang C.H."/>
            <person name="Ding J.Y."/>
            <person name="Yang C.Y."/>
            <person name="Yang C.Y."/>
            <person name="Chiang Y.R."/>
        </authorList>
    </citation>
    <scope>NUCLEOTIDE SEQUENCE [LARGE SCALE GENOMIC DNA]</scope>
    <source>
        <strain evidence="1 2">DSM 13999</strain>
    </source>
</reference>
<protein>
    <submittedName>
        <fullName evidence="1">Anti-sigma B factor antagonist</fullName>
    </submittedName>
</protein>
<dbReference type="Proteomes" id="UP000243416">
    <property type="component" value="Unassembled WGS sequence"/>
</dbReference>
<organism evidence="1 2">
    <name type="scientific">Sterolibacterium denitrificans</name>
    <dbReference type="NCBI Taxonomy" id="157592"/>
    <lineage>
        <taxon>Bacteria</taxon>
        <taxon>Pseudomonadati</taxon>
        <taxon>Pseudomonadota</taxon>
        <taxon>Betaproteobacteria</taxon>
        <taxon>Nitrosomonadales</taxon>
        <taxon>Sterolibacteriaceae</taxon>
        <taxon>Sterolibacterium</taxon>
    </lineage>
</organism>